<dbReference type="EMBL" id="AZDA01000140">
    <property type="protein sequence ID" value="KRK32491.1"/>
    <property type="molecule type" value="Genomic_DNA"/>
</dbReference>
<comment type="caution">
    <text evidence="11">The sequence shown here is derived from an EMBL/GenBank/DDBJ whole genome shotgun (WGS) entry which is preliminary data.</text>
</comment>
<comment type="pathway">
    <text evidence="1 9">Sulfur metabolism; glutathione biosynthesis; glutathione from L-cysteine and L-glutamate: step 1/2.</text>
</comment>
<keyword evidence="12" id="KW-1185">Reference proteome</keyword>
<proteinExistence type="inferred from homology"/>
<dbReference type="OrthoDB" id="9803907at2"/>
<dbReference type="PATRIC" id="fig|1423726.3.peg.1989"/>
<evidence type="ECO:0000256" key="8">
    <source>
        <dbReference type="RuleBase" id="RU003544"/>
    </source>
</evidence>
<dbReference type="GO" id="GO:0046872">
    <property type="term" value="F:metal ion binding"/>
    <property type="evidence" value="ECO:0007669"/>
    <property type="project" value="TreeGrafter"/>
</dbReference>
<dbReference type="PANTHER" id="PTHR38761:SF1">
    <property type="entry name" value="GLUTAMATE--CYSTEINE LIGASE"/>
    <property type="match status" value="1"/>
</dbReference>
<dbReference type="GO" id="GO:0005524">
    <property type="term" value="F:ATP binding"/>
    <property type="evidence" value="ECO:0007669"/>
    <property type="project" value="UniProtKB-KW"/>
</dbReference>
<dbReference type="UniPathway" id="UPA00142">
    <property type="reaction ID" value="UER00209"/>
</dbReference>
<evidence type="ECO:0000256" key="5">
    <source>
        <dbReference type="ARBA" id="ARBA00022741"/>
    </source>
</evidence>
<accession>A0A0R1GEM1</accession>
<evidence type="ECO:0000256" key="1">
    <source>
        <dbReference type="ARBA" id="ARBA00005006"/>
    </source>
</evidence>
<evidence type="ECO:0000256" key="4">
    <source>
        <dbReference type="ARBA" id="ARBA00022684"/>
    </source>
</evidence>
<dbReference type="SUPFAM" id="SSF55931">
    <property type="entry name" value="Glutamine synthetase/guanido kinase"/>
    <property type="match status" value="1"/>
</dbReference>
<dbReference type="GO" id="GO:0004357">
    <property type="term" value="F:glutamate-cysteine ligase activity"/>
    <property type="evidence" value="ECO:0007669"/>
    <property type="project" value="UniProtKB-EC"/>
</dbReference>
<comment type="catalytic activity">
    <reaction evidence="7 9">
        <text>L-cysteine + L-glutamate + ATP = gamma-L-glutamyl-L-cysteine + ADP + phosphate + H(+)</text>
        <dbReference type="Rhea" id="RHEA:13285"/>
        <dbReference type="ChEBI" id="CHEBI:15378"/>
        <dbReference type="ChEBI" id="CHEBI:29985"/>
        <dbReference type="ChEBI" id="CHEBI:30616"/>
        <dbReference type="ChEBI" id="CHEBI:35235"/>
        <dbReference type="ChEBI" id="CHEBI:43474"/>
        <dbReference type="ChEBI" id="CHEBI:58173"/>
        <dbReference type="ChEBI" id="CHEBI:456216"/>
        <dbReference type="EC" id="6.3.2.2"/>
    </reaction>
</comment>
<evidence type="ECO:0000259" key="10">
    <source>
        <dbReference type="Pfam" id="PF04262"/>
    </source>
</evidence>
<dbReference type="GO" id="GO:0005829">
    <property type="term" value="C:cytosol"/>
    <property type="evidence" value="ECO:0007669"/>
    <property type="project" value="TreeGrafter"/>
</dbReference>
<reference evidence="11 12" key="1">
    <citation type="journal article" date="2015" name="Genome Announc.">
        <title>Expanding the biotechnology potential of lactobacilli through comparative genomics of 213 strains and associated genera.</title>
        <authorList>
            <person name="Sun Z."/>
            <person name="Harris H.M."/>
            <person name="McCann A."/>
            <person name="Guo C."/>
            <person name="Argimon S."/>
            <person name="Zhang W."/>
            <person name="Yang X."/>
            <person name="Jeffery I.B."/>
            <person name="Cooney J.C."/>
            <person name="Kagawa T.F."/>
            <person name="Liu W."/>
            <person name="Song Y."/>
            <person name="Salvetti E."/>
            <person name="Wrobel A."/>
            <person name="Rasinkangas P."/>
            <person name="Parkhill J."/>
            <person name="Rea M.C."/>
            <person name="O'Sullivan O."/>
            <person name="Ritari J."/>
            <person name="Douillard F.P."/>
            <person name="Paul Ross R."/>
            <person name="Yang R."/>
            <person name="Briner A.E."/>
            <person name="Felis G.E."/>
            <person name="de Vos W.M."/>
            <person name="Barrangou R."/>
            <person name="Klaenhammer T.R."/>
            <person name="Caufield P.W."/>
            <person name="Cui Y."/>
            <person name="Zhang H."/>
            <person name="O'Toole P.W."/>
        </authorList>
    </citation>
    <scope>NUCLEOTIDE SEQUENCE [LARGE SCALE GENOMIC DNA]</scope>
    <source>
        <strain evidence="11 12">DSM 20003</strain>
    </source>
</reference>
<evidence type="ECO:0000256" key="2">
    <source>
        <dbReference type="ARBA" id="ARBA00012220"/>
    </source>
</evidence>
<evidence type="ECO:0000313" key="11">
    <source>
        <dbReference type="EMBL" id="KRK32491.1"/>
    </source>
</evidence>
<protein>
    <recommendedName>
        <fullName evidence="2 9">Glutamate--cysteine ligase</fullName>
        <ecNumber evidence="2 9">6.3.2.2</ecNumber>
    </recommendedName>
</protein>
<dbReference type="PANTHER" id="PTHR38761">
    <property type="entry name" value="GLUTAMATE--CYSTEINE LIGASE"/>
    <property type="match status" value="1"/>
</dbReference>
<dbReference type="InterPro" id="IPR006334">
    <property type="entry name" value="Glut_cys_ligase"/>
</dbReference>
<evidence type="ECO:0000256" key="9">
    <source>
        <dbReference type="RuleBase" id="RU004391"/>
    </source>
</evidence>
<dbReference type="Proteomes" id="UP000051461">
    <property type="component" value="Unassembled WGS sequence"/>
</dbReference>
<keyword evidence="3 8" id="KW-0436">Ligase</keyword>
<dbReference type="RefSeq" id="WP_057905764.1">
    <property type="nucleotide sequence ID" value="NZ_AZDA01000140.1"/>
</dbReference>
<keyword evidence="4 8" id="KW-0317">Glutathione biosynthesis</keyword>
<name>A0A0R1GEM1_9LACO</name>
<comment type="similarity">
    <text evidence="8">Belongs to the glutamate--cysteine ligase type 1 family.</text>
</comment>
<evidence type="ECO:0000313" key="12">
    <source>
        <dbReference type="Proteomes" id="UP000051461"/>
    </source>
</evidence>
<gene>
    <name evidence="11" type="ORF">FC07_GL001914</name>
</gene>
<dbReference type="STRING" id="1423726.FC07_GL001914"/>
<dbReference type="Gene3D" id="3.30.590.20">
    <property type="match status" value="1"/>
</dbReference>
<evidence type="ECO:0000256" key="6">
    <source>
        <dbReference type="ARBA" id="ARBA00022840"/>
    </source>
</evidence>
<evidence type="ECO:0000256" key="7">
    <source>
        <dbReference type="ARBA" id="ARBA00048819"/>
    </source>
</evidence>
<keyword evidence="6" id="KW-0067">ATP-binding</keyword>
<dbReference type="InterPro" id="IPR014746">
    <property type="entry name" value="Gln_synth/guanido_kin_cat_dom"/>
</dbReference>
<dbReference type="GO" id="GO:0006750">
    <property type="term" value="P:glutathione biosynthetic process"/>
    <property type="evidence" value="ECO:0007669"/>
    <property type="project" value="UniProtKB-UniPathway"/>
</dbReference>
<organism evidence="11 12">
    <name type="scientific">Loigolactobacillus bifermentans DSM 20003</name>
    <dbReference type="NCBI Taxonomy" id="1423726"/>
    <lineage>
        <taxon>Bacteria</taxon>
        <taxon>Bacillati</taxon>
        <taxon>Bacillota</taxon>
        <taxon>Bacilli</taxon>
        <taxon>Lactobacillales</taxon>
        <taxon>Lactobacillaceae</taxon>
        <taxon>Loigolactobacillus</taxon>
    </lineage>
</organism>
<dbReference type="EC" id="6.3.2.2" evidence="2 9"/>
<dbReference type="InterPro" id="IPR007370">
    <property type="entry name" value="Glu_cys_ligase"/>
</dbReference>
<keyword evidence="5" id="KW-0547">Nucleotide-binding</keyword>
<feature type="domain" description="Glutamate--cysteine ligase" evidence="10">
    <location>
        <begin position="14"/>
        <end position="204"/>
    </location>
</feature>
<dbReference type="AlphaFoldDB" id="A0A0R1GEM1"/>
<dbReference type="Pfam" id="PF04262">
    <property type="entry name" value="Glu_cys_ligase"/>
    <property type="match status" value="2"/>
</dbReference>
<feature type="domain" description="Glutamate--cysteine ligase" evidence="10">
    <location>
        <begin position="227"/>
        <end position="318"/>
    </location>
</feature>
<evidence type="ECO:0000256" key="3">
    <source>
        <dbReference type="ARBA" id="ARBA00022598"/>
    </source>
</evidence>
<sequence length="417" mass="47935">MELGRYVAQHPTLNQHLRLNLGIEVEMHRITAHGHPSQRPYPALLGDEQQNPFITNDFVECQTEMITRPFETTTAALQELRAENETLRGALNDHELLWPYSMPPCLPADLTQLKLAQVVPEAYHYRQRLAKKRGKTRIMMTGVHLNFSLPDTLLQQLNQAQPQLSAQAFRDHCYLKIAQRLMQQRWLMTYLFGACPGVATRYHLPVPATPVRSLRNSQFYGFSNDAQEDYTSVPAYVANIRQQVRQGVLLAPREYYGAVRLKGQDLLQQGVDYLEWRVFDLNPFVPLGIDHLTLDFVRLLVLHDLLQPALPADQVAMVLQQAKHQNNQVALERPDYPTAYQAEALAVFDQLVQLNQSWQLMTPQELQQLRQRVLNPHLTLSAQLLRHWHGQALAHFALQQAQQFQQTACLHPAYQSN</sequence>